<dbReference type="InterPro" id="IPR023393">
    <property type="entry name" value="START-like_dom_sf"/>
</dbReference>
<sequence>MASIQKDIPIDAPADHVWDALRDFGALHTRLVPGFVTDTRLDGDVRTVSFSNGTVARETLVDCDDERQRLVYAITSERLKQHSASVQVLAEDDAHCLVVWIADVLPHEIAPYMSAQMDLGAAAMQAALATGDAAALCPAAQAGAELGQERGWIMARAICAGLSGTPARAQPLLTQARKSGIAGGVDFLLAQKVAGAGQSGRQAVTIEWDSVDHLTAWRYGMATATGVEIPDSLLATASPAVQGWRALSPTLDLRVRAAVAELAAARGILSSAALVDLYSAIDAGDDQSGAQVGIARDLRAAYEGPDAKARADALVRLWDEPKSAEGRYARLVLTAGAAARIPTTLEQPDSDRL</sequence>
<dbReference type="SUPFAM" id="SSF55961">
    <property type="entry name" value="Bet v1-like"/>
    <property type="match status" value="1"/>
</dbReference>
<accession>A0A430KWU4</accession>
<reference evidence="1 2" key="1">
    <citation type="submission" date="2017-06" db="EMBL/GenBank/DDBJ databases">
        <title>Comparative genomic analysis of Ambrosia Fusariam Clade fungi.</title>
        <authorList>
            <person name="Stajich J.E."/>
            <person name="Carrillo J."/>
            <person name="Kijimoto T."/>
            <person name="Eskalen A."/>
            <person name="O'Donnell K."/>
            <person name="Kasson M."/>
        </authorList>
    </citation>
    <scope>NUCLEOTIDE SEQUENCE [LARGE SCALE GENOMIC DNA]</scope>
    <source>
        <strain evidence="1 2">UCR1854</strain>
    </source>
</reference>
<dbReference type="AlphaFoldDB" id="A0A430KWU4"/>
<keyword evidence="2" id="KW-1185">Reference proteome</keyword>
<evidence type="ECO:0000313" key="1">
    <source>
        <dbReference type="EMBL" id="RTE67932.1"/>
    </source>
</evidence>
<feature type="non-terminal residue" evidence="1">
    <location>
        <position position="353"/>
    </location>
</feature>
<dbReference type="Proteomes" id="UP000287124">
    <property type="component" value="Unassembled WGS sequence"/>
</dbReference>
<dbReference type="Pfam" id="PF10604">
    <property type="entry name" value="Polyketide_cyc2"/>
    <property type="match status" value="1"/>
</dbReference>
<evidence type="ECO:0000313" key="2">
    <source>
        <dbReference type="Proteomes" id="UP000287124"/>
    </source>
</evidence>
<dbReference type="CDD" id="cd07821">
    <property type="entry name" value="PYR_PYL_RCAR_like"/>
    <property type="match status" value="1"/>
</dbReference>
<dbReference type="EMBL" id="MIKF01001493">
    <property type="protein sequence ID" value="RTE67932.1"/>
    <property type="molecule type" value="Genomic_DNA"/>
</dbReference>
<dbReference type="InterPro" id="IPR019587">
    <property type="entry name" value="Polyketide_cyclase/dehydratase"/>
</dbReference>
<name>A0A430KWU4_9HYPO</name>
<gene>
    <name evidence="1" type="ORF">BHE90_017693</name>
</gene>
<comment type="caution">
    <text evidence="1">The sequence shown here is derived from an EMBL/GenBank/DDBJ whole genome shotgun (WGS) entry which is preliminary data.</text>
</comment>
<dbReference type="Gene3D" id="3.30.530.20">
    <property type="match status" value="1"/>
</dbReference>
<proteinExistence type="predicted"/>
<organism evidence="1 2">
    <name type="scientific">Fusarium euwallaceae</name>
    <dbReference type="NCBI Taxonomy" id="1147111"/>
    <lineage>
        <taxon>Eukaryota</taxon>
        <taxon>Fungi</taxon>
        <taxon>Dikarya</taxon>
        <taxon>Ascomycota</taxon>
        <taxon>Pezizomycotina</taxon>
        <taxon>Sordariomycetes</taxon>
        <taxon>Hypocreomycetidae</taxon>
        <taxon>Hypocreales</taxon>
        <taxon>Nectriaceae</taxon>
        <taxon>Fusarium</taxon>
        <taxon>Fusarium solani species complex</taxon>
    </lineage>
</organism>
<protein>
    <submittedName>
        <fullName evidence="1">Uncharacterized protein</fullName>
    </submittedName>
</protein>